<organism evidence="3 4">
    <name type="scientific">Pyricularia grisea</name>
    <name type="common">Crabgrass-specific blast fungus</name>
    <name type="synonym">Magnaporthe grisea</name>
    <dbReference type="NCBI Taxonomy" id="148305"/>
    <lineage>
        <taxon>Eukaryota</taxon>
        <taxon>Fungi</taxon>
        <taxon>Dikarya</taxon>
        <taxon>Ascomycota</taxon>
        <taxon>Pezizomycotina</taxon>
        <taxon>Sordariomycetes</taxon>
        <taxon>Sordariomycetidae</taxon>
        <taxon>Magnaporthales</taxon>
        <taxon>Pyriculariaceae</taxon>
        <taxon>Pyricularia</taxon>
    </lineage>
</organism>
<keyword evidence="3" id="KW-1185">Reference proteome</keyword>
<dbReference type="CDD" id="cd18437">
    <property type="entry name" value="BRCT_BRC1_like_rpt3"/>
    <property type="match status" value="1"/>
</dbReference>
<evidence type="ECO:0000313" key="3">
    <source>
        <dbReference type="Proteomes" id="UP000515153"/>
    </source>
</evidence>
<name>A0A6P8AWJ9_PYRGI</name>
<sequence>MAEPESTLFSGCRIAFVPSSTLKPSTIADATKMVLRNGGEVLEPQSNGKLAVHEATHIVSNTIDFEEYTAAGEYLVPVVTCNWVTNSLMKRKLAALRPHSPDPRLIFHAVNVTCADLPQTDKESIIGATIALGGTESKDLTKVTTHICALSYDHPKVALAVSKGLKCKVVLPHWFDDCFKLGKRIDEGPYELPDPEILEAGESTKDIAVPCSQHLEGATTTMPTTAPENTKSRPASVFNHRTIKLSEDLPLNERFLAIIRAHIAKGGGKITDDVEECDIYICHYREGNDYIHAAQKKKHVGNIAWLLYLITHDEWTSPLRRLLHYPVPRGGIPGFEGCKITVSNYGGEARTYLENLIRACGAEFTKTMKQDNTHLITARNSSEKCEAALDWNVTMVNHLWIEESYAKCEMQHPSNNKKYTTFPQRTNLAEVIGQTSLDESILREVYYPGGEDMASEAGSDTASGHEDEEEAEAEAEAEAEEEIPEASMPVRAKPATKGKKSPLSKTNNSNSAALATPARASRNGGSGKENVTPASRPSTSRSAKSTALNKLHVLAPDIALYEKEKKRMSNGPFGGKRAASELEKQQAEAAEKQKEKKEAAQDDEDGERPAKRQRSSRPPVQYRICLTGWRRWLAPDVKGVSQEDKERRKLRQMGINIVQEGQPCDYLAAPRVVRTQKFLTTLARGPELISDQFLVDALENGELPNVEDYPLEDANYPDIQKSVARARQNKGKLLRSVPIYCTAEVPHGPNAFKAIAEANGAIFKIYRARSGVTIRPTTAEEDGGAPPDPVYLLSGDTAAEKLLWPKFEHMAREGHMEPRIVDPDWLLDVAMRQRLDFDEKFMVRLRDQ</sequence>
<feature type="domain" description="BRCT" evidence="2">
    <location>
        <begin position="4"/>
        <end position="101"/>
    </location>
</feature>
<feature type="compositionally biased region" description="Basic and acidic residues" evidence="1">
    <location>
        <begin position="578"/>
        <end position="600"/>
    </location>
</feature>
<dbReference type="SUPFAM" id="SSF52113">
    <property type="entry name" value="BRCT domain"/>
    <property type="match status" value="5"/>
</dbReference>
<dbReference type="CDD" id="cd17743">
    <property type="entry name" value="BRCT_BRC1_like_rpt5"/>
    <property type="match status" value="1"/>
</dbReference>
<reference evidence="4" key="3">
    <citation type="submission" date="2025-08" db="UniProtKB">
        <authorList>
            <consortium name="RefSeq"/>
        </authorList>
    </citation>
    <scope>IDENTIFICATION</scope>
    <source>
        <strain evidence="4">NI907</strain>
    </source>
</reference>
<dbReference type="InterPro" id="IPR053036">
    <property type="entry name" value="CellCycle_DNARepair_Reg"/>
</dbReference>
<dbReference type="GO" id="GO:0006302">
    <property type="term" value="P:double-strand break repair"/>
    <property type="evidence" value="ECO:0007669"/>
    <property type="project" value="TreeGrafter"/>
</dbReference>
<dbReference type="Pfam" id="PF00533">
    <property type="entry name" value="BRCT"/>
    <property type="match status" value="1"/>
</dbReference>
<evidence type="ECO:0000259" key="2">
    <source>
        <dbReference type="PROSITE" id="PS50172"/>
    </source>
</evidence>
<dbReference type="CDD" id="cd18438">
    <property type="entry name" value="BRCT_BRC1_like_rpt4"/>
    <property type="match status" value="1"/>
</dbReference>
<dbReference type="KEGG" id="pgri:PgNI_08211"/>
<dbReference type="Pfam" id="PF12738">
    <property type="entry name" value="PTCB-BRCT"/>
    <property type="match status" value="1"/>
</dbReference>
<dbReference type="GeneID" id="41963119"/>
<dbReference type="GO" id="GO:0035361">
    <property type="term" value="C:Cul8-RING ubiquitin ligase complex"/>
    <property type="evidence" value="ECO:0007669"/>
    <property type="project" value="TreeGrafter"/>
</dbReference>
<feature type="compositionally biased region" description="Polar residues" evidence="1">
    <location>
        <begin position="532"/>
        <end position="548"/>
    </location>
</feature>
<dbReference type="RefSeq" id="XP_030979257.1">
    <property type="nucleotide sequence ID" value="XM_031128210.1"/>
</dbReference>
<accession>A0A6P8AWJ9</accession>
<dbReference type="GO" id="GO:0005634">
    <property type="term" value="C:nucleus"/>
    <property type="evidence" value="ECO:0007669"/>
    <property type="project" value="TreeGrafter"/>
</dbReference>
<reference evidence="4" key="2">
    <citation type="submission" date="2019-10" db="EMBL/GenBank/DDBJ databases">
        <authorList>
            <consortium name="NCBI Genome Project"/>
        </authorList>
    </citation>
    <scope>NUCLEOTIDE SEQUENCE</scope>
    <source>
        <strain evidence="4">NI907</strain>
    </source>
</reference>
<dbReference type="FunFam" id="3.40.50.10190:FF:000048">
    <property type="entry name" value="DNA repair protein Rtt107"/>
    <property type="match status" value="1"/>
</dbReference>
<dbReference type="InterPro" id="IPR036420">
    <property type="entry name" value="BRCT_dom_sf"/>
</dbReference>
<dbReference type="Proteomes" id="UP000515153">
    <property type="component" value="Chromosome V"/>
</dbReference>
<dbReference type="PANTHER" id="PTHR47667">
    <property type="entry name" value="REGULATOR OF TY1 TRANSPOSITION PROTEIN 107"/>
    <property type="match status" value="1"/>
</dbReference>
<protein>
    <recommendedName>
        <fullName evidence="2">BRCT domain-containing protein</fullName>
    </recommendedName>
</protein>
<evidence type="ECO:0000256" key="1">
    <source>
        <dbReference type="SAM" id="MobiDB-lite"/>
    </source>
</evidence>
<dbReference type="Pfam" id="PF16770">
    <property type="entry name" value="RTT107_BRCT_5"/>
    <property type="match status" value="1"/>
</dbReference>
<dbReference type="OrthoDB" id="342264at2759"/>
<feature type="domain" description="BRCT" evidence="2">
    <location>
        <begin position="102"/>
        <end position="192"/>
    </location>
</feature>
<dbReference type="CDD" id="cd18436">
    <property type="entry name" value="BRCT_BRC1_like_rpt2"/>
    <property type="match status" value="1"/>
</dbReference>
<proteinExistence type="predicted"/>
<feature type="region of interest" description="Disordered" evidence="1">
    <location>
        <begin position="450"/>
        <end position="548"/>
    </location>
</feature>
<evidence type="ECO:0000313" key="4">
    <source>
        <dbReference type="RefSeq" id="XP_030979257.1"/>
    </source>
</evidence>
<dbReference type="InterPro" id="IPR001357">
    <property type="entry name" value="BRCT_dom"/>
</dbReference>
<dbReference type="GO" id="GO:1990683">
    <property type="term" value="P:DNA double-strand break attachment to nuclear envelope"/>
    <property type="evidence" value="ECO:0007669"/>
    <property type="project" value="TreeGrafter"/>
</dbReference>
<gene>
    <name evidence="4" type="ORF">PgNI_08211</name>
</gene>
<dbReference type="PROSITE" id="PS50172">
    <property type="entry name" value="BRCT"/>
    <property type="match status" value="4"/>
</dbReference>
<feature type="domain" description="BRCT" evidence="2">
    <location>
        <begin position="791"/>
        <end position="843"/>
    </location>
</feature>
<feature type="domain" description="BRCT" evidence="2">
    <location>
        <begin position="335"/>
        <end position="407"/>
    </location>
</feature>
<reference evidence="3 4" key="1">
    <citation type="journal article" date="2019" name="Mol. Biol. Evol.">
        <title>Blast fungal genomes show frequent chromosomal changes, gene gains and losses, and effector gene turnover.</title>
        <authorList>
            <person name="Gomez Luciano L.B."/>
            <person name="Jason Tsai I."/>
            <person name="Chuma I."/>
            <person name="Tosa Y."/>
            <person name="Chen Y.H."/>
            <person name="Li J.Y."/>
            <person name="Li M.Y."/>
            <person name="Jade Lu M.Y."/>
            <person name="Nakayashiki H."/>
            <person name="Li W.H."/>
        </authorList>
    </citation>
    <scope>NUCLEOTIDE SEQUENCE [LARGE SCALE GENOMIC DNA]</scope>
    <source>
        <strain evidence="3 4">NI907</strain>
    </source>
</reference>
<feature type="region of interest" description="Disordered" evidence="1">
    <location>
        <begin position="568"/>
        <end position="619"/>
    </location>
</feature>
<dbReference type="SMART" id="SM00292">
    <property type="entry name" value="BRCT"/>
    <property type="match status" value="5"/>
</dbReference>
<feature type="compositionally biased region" description="Polar residues" evidence="1">
    <location>
        <begin position="503"/>
        <end position="513"/>
    </location>
</feature>
<dbReference type="Gene3D" id="3.40.50.10190">
    <property type="entry name" value="BRCT domain"/>
    <property type="match status" value="5"/>
</dbReference>
<dbReference type="AlphaFoldDB" id="A0A6P8AWJ9"/>
<feature type="compositionally biased region" description="Acidic residues" evidence="1">
    <location>
        <begin position="466"/>
        <end position="484"/>
    </location>
</feature>
<dbReference type="PANTHER" id="PTHR47667:SF1">
    <property type="entry name" value="REGULATOR OF TY1 TRANSPOSITION PROTEIN 107"/>
    <property type="match status" value="1"/>
</dbReference>
<dbReference type="CDD" id="cd18439">
    <property type="entry name" value="BRCT_BRC1_like_rpt6"/>
    <property type="match status" value="1"/>
</dbReference>